<dbReference type="OrthoDB" id="67788at2"/>
<dbReference type="InterPro" id="IPR003615">
    <property type="entry name" value="HNH_nuc"/>
</dbReference>
<protein>
    <recommendedName>
        <fullName evidence="1">HNH nuclease domain-containing protein</fullName>
    </recommendedName>
</protein>
<sequence length="261" mass="30027">MNRALEFKNWSDGGNNYVLKASANNKWSGFQDSVISKLSIKFGLSFNIVIWTDSDSESDYYCIPFEVLKHLFLDEHKTTGKYPNRWTAVILDHQFLMHSNSNLSIDISSFYGLPLIQEPKFDIEDDFYIENAKAEISIRLGQSKFRKGVLKNFGNKCALTGISEQALLTASHIVPWSHKKEFRGDISNGICLYIEVDALFDKGYISFTDNLEVIVASNRSHFSEELNNKLDKLTGKRLSPARLKKLNLEYLYYHRTVIFKQ</sequence>
<reference evidence="2 3" key="1">
    <citation type="submission" date="2019-08" db="EMBL/GenBank/DDBJ databases">
        <title>Genomes sequence of Algoriphagus aquimarinus ACAM450.</title>
        <authorList>
            <person name="Bowman J.P."/>
        </authorList>
    </citation>
    <scope>NUCLEOTIDE SEQUENCE [LARGE SCALE GENOMIC DNA]</scope>
    <source>
        <strain evidence="2 3">ACAM 450</strain>
    </source>
</reference>
<evidence type="ECO:0000313" key="2">
    <source>
        <dbReference type="EMBL" id="TXE10261.1"/>
    </source>
</evidence>
<gene>
    <name evidence="2" type="ORF">ESV85_13070</name>
</gene>
<dbReference type="Proteomes" id="UP000321935">
    <property type="component" value="Unassembled WGS sequence"/>
</dbReference>
<feature type="domain" description="HNH nuclease" evidence="1">
    <location>
        <begin position="157"/>
        <end position="207"/>
    </location>
</feature>
<dbReference type="AlphaFoldDB" id="A0A5C7APG9"/>
<comment type="caution">
    <text evidence="2">The sequence shown here is derived from an EMBL/GenBank/DDBJ whole genome shotgun (WGS) entry which is preliminary data.</text>
</comment>
<proteinExistence type="predicted"/>
<organism evidence="2 3">
    <name type="scientific">Algoriphagus aquimarinus</name>
    <dbReference type="NCBI Taxonomy" id="237018"/>
    <lineage>
        <taxon>Bacteria</taxon>
        <taxon>Pseudomonadati</taxon>
        <taxon>Bacteroidota</taxon>
        <taxon>Cytophagia</taxon>
        <taxon>Cytophagales</taxon>
        <taxon>Cyclobacteriaceae</taxon>
        <taxon>Algoriphagus</taxon>
    </lineage>
</organism>
<accession>A0A5C7APG9</accession>
<dbReference type="RefSeq" id="WP_146918286.1">
    <property type="nucleotide sequence ID" value="NZ_VORW01000008.1"/>
</dbReference>
<dbReference type="Pfam" id="PF13391">
    <property type="entry name" value="HNH_2"/>
    <property type="match status" value="1"/>
</dbReference>
<name>A0A5C7APG9_9BACT</name>
<dbReference type="EMBL" id="VORW01000008">
    <property type="protein sequence ID" value="TXE10261.1"/>
    <property type="molecule type" value="Genomic_DNA"/>
</dbReference>
<evidence type="ECO:0000259" key="1">
    <source>
        <dbReference type="Pfam" id="PF13391"/>
    </source>
</evidence>
<evidence type="ECO:0000313" key="3">
    <source>
        <dbReference type="Proteomes" id="UP000321935"/>
    </source>
</evidence>